<dbReference type="GO" id="GO:0016628">
    <property type="term" value="F:oxidoreductase activity, acting on the CH-CH group of donors, NAD or NADP as acceptor"/>
    <property type="evidence" value="ECO:0007669"/>
    <property type="project" value="InterPro"/>
</dbReference>
<dbReference type="SUPFAM" id="SSF50129">
    <property type="entry name" value="GroES-like"/>
    <property type="match status" value="1"/>
</dbReference>
<organism evidence="3 4">
    <name type="scientific">Acanthopleuribacter pedis</name>
    <dbReference type="NCBI Taxonomy" id="442870"/>
    <lineage>
        <taxon>Bacteria</taxon>
        <taxon>Pseudomonadati</taxon>
        <taxon>Acidobacteriota</taxon>
        <taxon>Holophagae</taxon>
        <taxon>Acanthopleuribacterales</taxon>
        <taxon>Acanthopleuribacteraceae</taxon>
        <taxon>Acanthopleuribacter</taxon>
    </lineage>
</organism>
<protein>
    <submittedName>
        <fullName evidence="3">NADP-dependent oxidoreductase</fullName>
    </submittedName>
</protein>
<dbReference type="SMART" id="SM00829">
    <property type="entry name" value="PKS_ER"/>
    <property type="match status" value="1"/>
</dbReference>
<sequence length="340" mass="37368">MSQPINRQWRLKNRPVGMIDENDFSWHEEAVRQPEKDEVLVRSVYLSLDPTNRIWITDMPQYMEPVQVGDVMRGIAIGVVETSEHANFAPGDIVSGMWGWQEYATLPAQQLTKIPSDLPVPLDAWTSVLGPTGMTAYFGLLDIGQPKQGETVIVSAAAGAVGSLVGQIAKIKGCRAVGLAGTDEKCNWLTNDLGFDAAVNYKTTELDKAIAEACPDGIDINFENVGGKILDTILTQINMRARIVLCGLIANYNSDEPVPGPYHFAQILMQRARLEGFIILDYIPQFPHAIAEMATWLAEGKLKYKVDVVKGLKEAPTAVNYLFTGRNIGKLVVQVSDLPK</sequence>
<dbReference type="PANTHER" id="PTHR43205:SF7">
    <property type="entry name" value="PROSTAGLANDIN REDUCTASE 1"/>
    <property type="match status" value="1"/>
</dbReference>
<accession>A0A8J7U6Q8</accession>
<gene>
    <name evidence="3" type="ORF">J3U88_24630</name>
</gene>
<keyword evidence="4" id="KW-1185">Reference proteome</keyword>
<reference evidence="3" key="1">
    <citation type="submission" date="2021-03" db="EMBL/GenBank/DDBJ databases">
        <authorList>
            <person name="Wang G."/>
        </authorList>
    </citation>
    <scope>NUCLEOTIDE SEQUENCE</scope>
    <source>
        <strain evidence="3">KCTC 12899</strain>
    </source>
</reference>
<dbReference type="Gene3D" id="3.90.180.10">
    <property type="entry name" value="Medium-chain alcohol dehydrogenases, catalytic domain"/>
    <property type="match status" value="1"/>
</dbReference>
<dbReference type="Proteomes" id="UP000664417">
    <property type="component" value="Unassembled WGS sequence"/>
</dbReference>
<dbReference type="Gene3D" id="3.40.50.720">
    <property type="entry name" value="NAD(P)-binding Rossmann-like Domain"/>
    <property type="match status" value="1"/>
</dbReference>
<dbReference type="PANTHER" id="PTHR43205">
    <property type="entry name" value="PROSTAGLANDIN REDUCTASE"/>
    <property type="match status" value="1"/>
</dbReference>
<dbReference type="InterPro" id="IPR013149">
    <property type="entry name" value="ADH-like_C"/>
</dbReference>
<keyword evidence="1" id="KW-0560">Oxidoreductase</keyword>
<dbReference type="Pfam" id="PF16884">
    <property type="entry name" value="ADH_N_2"/>
    <property type="match status" value="1"/>
</dbReference>
<dbReference type="RefSeq" id="WP_207861661.1">
    <property type="nucleotide sequence ID" value="NZ_JAFREP010000026.1"/>
</dbReference>
<dbReference type="EMBL" id="JAFREP010000026">
    <property type="protein sequence ID" value="MBO1321688.1"/>
    <property type="molecule type" value="Genomic_DNA"/>
</dbReference>
<dbReference type="InterPro" id="IPR020843">
    <property type="entry name" value="ER"/>
</dbReference>
<dbReference type="CDD" id="cd05288">
    <property type="entry name" value="PGDH"/>
    <property type="match status" value="1"/>
</dbReference>
<dbReference type="InterPro" id="IPR045010">
    <property type="entry name" value="MDR_fam"/>
</dbReference>
<feature type="domain" description="Enoyl reductase (ER)" evidence="2">
    <location>
        <begin position="17"/>
        <end position="333"/>
    </location>
</feature>
<evidence type="ECO:0000313" key="4">
    <source>
        <dbReference type="Proteomes" id="UP000664417"/>
    </source>
</evidence>
<evidence type="ECO:0000313" key="3">
    <source>
        <dbReference type="EMBL" id="MBO1321688.1"/>
    </source>
</evidence>
<dbReference type="FunFam" id="3.40.50.720:FF:000121">
    <property type="entry name" value="Prostaglandin reductase 2"/>
    <property type="match status" value="1"/>
</dbReference>
<dbReference type="Pfam" id="PF00107">
    <property type="entry name" value="ADH_zinc_N"/>
    <property type="match status" value="1"/>
</dbReference>
<proteinExistence type="predicted"/>
<dbReference type="InterPro" id="IPR036291">
    <property type="entry name" value="NAD(P)-bd_dom_sf"/>
</dbReference>
<dbReference type="InterPro" id="IPR011032">
    <property type="entry name" value="GroES-like_sf"/>
</dbReference>
<evidence type="ECO:0000256" key="1">
    <source>
        <dbReference type="ARBA" id="ARBA00023002"/>
    </source>
</evidence>
<comment type="caution">
    <text evidence="3">The sequence shown here is derived from an EMBL/GenBank/DDBJ whole genome shotgun (WGS) entry which is preliminary data.</text>
</comment>
<dbReference type="AlphaFoldDB" id="A0A8J7U6Q8"/>
<name>A0A8J7U6Q8_9BACT</name>
<dbReference type="SUPFAM" id="SSF51735">
    <property type="entry name" value="NAD(P)-binding Rossmann-fold domains"/>
    <property type="match status" value="1"/>
</dbReference>
<evidence type="ECO:0000259" key="2">
    <source>
        <dbReference type="SMART" id="SM00829"/>
    </source>
</evidence>
<dbReference type="InterPro" id="IPR041694">
    <property type="entry name" value="ADH_N_2"/>
</dbReference>